<gene>
    <name evidence="1" type="ORF">TIFTF001_027785</name>
</gene>
<organism evidence="1 2">
    <name type="scientific">Ficus carica</name>
    <name type="common">Common fig</name>
    <dbReference type="NCBI Taxonomy" id="3494"/>
    <lineage>
        <taxon>Eukaryota</taxon>
        <taxon>Viridiplantae</taxon>
        <taxon>Streptophyta</taxon>
        <taxon>Embryophyta</taxon>
        <taxon>Tracheophyta</taxon>
        <taxon>Spermatophyta</taxon>
        <taxon>Magnoliopsida</taxon>
        <taxon>eudicotyledons</taxon>
        <taxon>Gunneridae</taxon>
        <taxon>Pentapetalae</taxon>
        <taxon>rosids</taxon>
        <taxon>fabids</taxon>
        <taxon>Rosales</taxon>
        <taxon>Moraceae</taxon>
        <taxon>Ficeae</taxon>
        <taxon>Ficus</taxon>
    </lineage>
</organism>
<dbReference type="Proteomes" id="UP001187192">
    <property type="component" value="Unassembled WGS sequence"/>
</dbReference>
<sequence length="43" mass="4443">MVGFGTGVGSGFGSEARVRILEGIEVEFQDRNQGRDSGLGSGI</sequence>
<protein>
    <submittedName>
        <fullName evidence="1">Uncharacterized protein</fullName>
    </submittedName>
</protein>
<evidence type="ECO:0000313" key="1">
    <source>
        <dbReference type="EMBL" id="GMN58680.1"/>
    </source>
</evidence>
<reference evidence="1" key="1">
    <citation type="submission" date="2023-07" db="EMBL/GenBank/DDBJ databases">
        <title>draft genome sequence of fig (Ficus carica).</title>
        <authorList>
            <person name="Takahashi T."/>
            <person name="Nishimura K."/>
        </authorList>
    </citation>
    <scope>NUCLEOTIDE SEQUENCE</scope>
</reference>
<keyword evidence="2" id="KW-1185">Reference proteome</keyword>
<name>A0AA88DNT3_FICCA</name>
<dbReference type="EMBL" id="BTGU01000080">
    <property type="protein sequence ID" value="GMN58680.1"/>
    <property type="molecule type" value="Genomic_DNA"/>
</dbReference>
<evidence type="ECO:0000313" key="2">
    <source>
        <dbReference type="Proteomes" id="UP001187192"/>
    </source>
</evidence>
<comment type="caution">
    <text evidence="1">The sequence shown here is derived from an EMBL/GenBank/DDBJ whole genome shotgun (WGS) entry which is preliminary data.</text>
</comment>
<proteinExistence type="predicted"/>
<accession>A0AA88DNT3</accession>
<dbReference type="AlphaFoldDB" id="A0AA88DNT3"/>